<dbReference type="AlphaFoldDB" id="A0A9Q6IB76"/>
<sequence>MSKLACRCGHIIIDQTDDLPYKAALLRDEHEERFFADASLLANELLDAASAGKVDKLLERHYGNGHWRPGPMEFFGDKFTSVYLSSISTVYECERCGRLWVQKEGANHFVCFTPESGQYESILRSQVP</sequence>
<name>A0A9Q6IB76_9PSED</name>
<dbReference type="Proteomes" id="UP000248188">
    <property type="component" value="Unassembled WGS sequence"/>
</dbReference>
<dbReference type="EMBL" id="QJRN01000036">
    <property type="protein sequence ID" value="PYC28055.1"/>
    <property type="molecule type" value="Genomic_DNA"/>
</dbReference>
<dbReference type="RefSeq" id="WP_110653747.1">
    <property type="nucleotide sequence ID" value="NZ_QJRN01000036.1"/>
</dbReference>
<gene>
    <name evidence="1" type="ORF">DMX08_30570</name>
</gene>
<organism evidence="1 2">
    <name type="scientific">Pseudomonas protegens</name>
    <dbReference type="NCBI Taxonomy" id="380021"/>
    <lineage>
        <taxon>Bacteria</taxon>
        <taxon>Pseudomonadati</taxon>
        <taxon>Pseudomonadota</taxon>
        <taxon>Gammaproteobacteria</taxon>
        <taxon>Pseudomonadales</taxon>
        <taxon>Pseudomonadaceae</taxon>
        <taxon>Pseudomonas</taxon>
    </lineage>
</organism>
<evidence type="ECO:0000313" key="1">
    <source>
        <dbReference type="EMBL" id="PYC28055.1"/>
    </source>
</evidence>
<evidence type="ECO:0000313" key="2">
    <source>
        <dbReference type="Proteomes" id="UP000248188"/>
    </source>
</evidence>
<accession>A0A9Q6IB76</accession>
<reference evidence="1 2" key="1">
    <citation type="submission" date="2018-06" db="EMBL/GenBank/DDBJ databases">
        <title>Pseudomonas diversity within urban Lake Michigan freshwaters.</title>
        <authorList>
            <person name="Batrich M."/>
            <person name="Hatzopoulos T."/>
            <person name="Putonti C."/>
        </authorList>
    </citation>
    <scope>NUCLEOTIDE SEQUENCE [LARGE SCALE GENOMIC DNA]</scope>
    <source>
        <strain evidence="1 2">MB-090624</strain>
    </source>
</reference>
<protein>
    <submittedName>
        <fullName evidence="1">Uncharacterized protein</fullName>
    </submittedName>
</protein>
<proteinExistence type="predicted"/>
<comment type="caution">
    <text evidence="1">The sequence shown here is derived from an EMBL/GenBank/DDBJ whole genome shotgun (WGS) entry which is preliminary data.</text>
</comment>